<dbReference type="PANTHER" id="PTHR43742">
    <property type="entry name" value="TRIMETHYLAMINE-N-OXIDE REDUCTASE"/>
    <property type="match status" value="1"/>
</dbReference>
<keyword evidence="2" id="KW-0479">Metal-binding</keyword>
<evidence type="ECO:0000256" key="4">
    <source>
        <dbReference type="ARBA" id="ARBA00023014"/>
    </source>
</evidence>
<dbReference type="PANTHER" id="PTHR43742:SF6">
    <property type="entry name" value="OXIDOREDUCTASE YYAE-RELATED"/>
    <property type="match status" value="1"/>
</dbReference>
<dbReference type="Pfam" id="PF01568">
    <property type="entry name" value="Molydop_binding"/>
    <property type="match status" value="1"/>
</dbReference>
<dbReference type="InterPro" id="IPR050612">
    <property type="entry name" value="Prok_Mopterin_Oxidored"/>
</dbReference>
<feature type="domain" description="Molybdopterin dinucleotide-binding" evidence="7">
    <location>
        <begin position="327"/>
        <end position="402"/>
    </location>
</feature>
<evidence type="ECO:0000313" key="8">
    <source>
        <dbReference type="EMBL" id="ETX00811.1"/>
    </source>
</evidence>
<dbReference type="GO" id="GO:0016491">
    <property type="term" value="F:oxidoreductase activity"/>
    <property type="evidence" value="ECO:0007669"/>
    <property type="project" value="InterPro"/>
</dbReference>
<dbReference type="Gene3D" id="3.40.50.740">
    <property type="match status" value="1"/>
</dbReference>
<evidence type="ECO:0000256" key="3">
    <source>
        <dbReference type="ARBA" id="ARBA00023004"/>
    </source>
</evidence>
<evidence type="ECO:0000256" key="2">
    <source>
        <dbReference type="ARBA" id="ARBA00022723"/>
    </source>
</evidence>
<proteinExistence type="inferred from homology"/>
<dbReference type="Pfam" id="PF00384">
    <property type="entry name" value="Molybdopterin"/>
    <property type="match status" value="1"/>
</dbReference>
<dbReference type="SUPFAM" id="SSF50692">
    <property type="entry name" value="ADC-like"/>
    <property type="match status" value="1"/>
</dbReference>
<comment type="similarity">
    <text evidence="1">Belongs to the prokaryotic molybdopterin-containing oxidoreductase family.</text>
</comment>
<dbReference type="EMBL" id="AZHX01001689">
    <property type="protein sequence ID" value="ETX00811.1"/>
    <property type="molecule type" value="Genomic_DNA"/>
</dbReference>
<gene>
    <name evidence="8" type="ORF">ETSY2_38415</name>
</gene>
<feature type="domain" description="Molybdopterin oxidoreductase" evidence="6">
    <location>
        <begin position="124"/>
        <end position="223"/>
    </location>
</feature>
<evidence type="ECO:0000256" key="1">
    <source>
        <dbReference type="ARBA" id="ARBA00010312"/>
    </source>
</evidence>
<evidence type="ECO:0000256" key="5">
    <source>
        <dbReference type="SAM" id="MobiDB-lite"/>
    </source>
</evidence>
<reference evidence="8 9" key="1">
    <citation type="journal article" date="2014" name="Nature">
        <title>An environmental bacterial taxon with a large and distinct metabolic repertoire.</title>
        <authorList>
            <person name="Wilson M.C."/>
            <person name="Mori T."/>
            <person name="Ruckert C."/>
            <person name="Uria A.R."/>
            <person name="Helf M.J."/>
            <person name="Takada K."/>
            <person name="Gernert C."/>
            <person name="Steffens U.A."/>
            <person name="Heycke N."/>
            <person name="Schmitt S."/>
            <person name="Rinke C."/>
            <person name="Helfrich E.J."/>
            <person name="Brachmann A.O."/>
            <person name="Gurgui C."/>
            <person name="Wakimoto T."/>
            <person name="Kracht M."/>
            <person name="Crusemann M."/>
            <person name="Hentschel U."/>
            <person name="Abe I."/>
            <person name="Matsunaga S."/>
            <person name="Kalinowski J."/>
            <person name="Takeyama H."/>
            <person name="Piel J."/>
        </authorList>
    </citation>
    <scope>NUCLEOTIDE SEQUENCE [LARGE SCALE GENOMIC DNA]</scope>
    <source>
        <strain evidence="9">TSY2</strain>
    </source>
</reference>
<feature type="region of interest" description="Disordered" evidence="5">
    <location>
        <begin position="461"/>
        <end position="480"/>
    </location>
</feature>
<dbReference type="SUPFAM" id="SSF53706">
    <property type="entry name" value="Formate dehydrogenase/DMSO reductase, domains 1-3"/>
    <property type="match status" value="1"/>
</dbReference>
<dbReference type="InterPro" id="IPR006656">
    <property type="entry name" value="Mopterin_OxRdtase"/>
</dbReference>
<accession>W4LSY2</accession>
<keyword evidence="9" id="KW-1185">Reference proteome</keyword>
<feature type="non-terminal residue" evidence="8">
    <location>
        <position position="1"/>
    </location>
</feature>
<dbReference type="Gene3D" id="2.40.40.20">
    <property type="match status" value="1"/>
</dbReference>
<dbReference type="HOGENOM" id="CLU_536977_0_0_7"/>
<comment type="caution">
    <text evidence="8">The sequence shown here is derived from an EMBL/GenBank/DDBJ whole genome shotgun (WGS) entry which is preliminary data.</text>
</comment>
<dbReference type="Proteomes" id="UP000019140">
    <property type="component" value="Unassembled WGS sequence"/>
</dbReference>
<name>W4LSY2_9BACT</name>
<dbReference type="GO" id="GO:0043546">
    <property type="term" value="F:molybdopterin cofactor binding"/>
    <property type="evidence" value="ECO:0007669"/>
    <property type="project" value="InterPro"/>
</dbReference>
<evidence type="ECO:0000259" key="7">
    <source>
        <dbReference type="Pfam" id="PF01568"/>
    </source>
</evidence>
<keyword evidence="3" id="KW-0408">Iron</keyword>
<dbReference type="AlphaFoldDB" id="W4LSY2"/>
<protein>
    <recommendedName>
        <fullName evidence="10">Molybdopterin dinucleotide-binding domain-containing protein</fullName>
    </recommendedName>
</protein>
<dbReference type="GO" id="GO:0046872">
    <property type="term" value="F:metal ion binding"/>
    <property type="evidence" value="ECO:0007669"/>
    <property type="project" value="UniProtKB-KW"/>
</dbReference>
<dbReference type="InterPro" id="IPR006657">
    <property type="entry name" value="MoPterin_dinucl-bd_dom"/>
</dbReference>
<dbReference type="GO" id="GO:0051536">
    <property type="term" value="F:iron-sulfur cluster binding"/>
    <property type="evidence" value="ECO:0007669"/>
    <property type="project" value="UniProtKB-KW"/>
</dbReference>
<feature type="compositionally biased region" description="Basic and acidic residues" evidence="5">
    <location>
        <begin position="467"/>
        <end position="480"/>
    </location>
</feature>
<dbReference type="InterPro" id="IPR009010">
    <property type="entry name" value="Asp_de-COase-like_dom_sf"/>
</dbReference>
<organism evidence="8 9">
    <name type="scientific">Candidatus Entotheonella gemina</name>
    <dbReference type="NCBI Taxonomy" id="1429439"/>
    <lineage>
        <taxon>Bacteria</taxon>
        <taxon>Pseudomonadati</taxon>
        <taxon>Nitrospinota/Tectimicrobiota group</taxon>
        <taxon>Candidatus Tectimicrobiota</taxon>
        <taxon>Candidatus Entotheonellia</taxon>
        <taxon>Candidatus Entotheonellales</taxon>
        <taxon>Candidatus Entotheonellaceae</taxon>
        <taxon>Candidatus Entotheonella</taxon>
    </lineage>
</organism>
<keyword evidence="4" id="KW-0411">Iron-sulfur</keyword>
<dbReference type="PATRIC" id="fig|1429439.4.peg.6477"/>
<evidence type="ECO:0000259" key="6">
    <source>
        <dbReference type="Pfam" id="PF00384"/>
    </source>
</evidence>
<evidence type="ECO:0008006" key="10">
    <source>
        <dbReference type="Google" id="ProtNLM"/>
    </source>
</evidence>
<sequence length="508" mass="56572">IAKAARMYATNSPASIPWTPVTDQQTSSTSAIRLQCILRAITGNLDIEGGDQFVGFSPAVRSDSEIEAHEMLPPEQKAKQLGSDQFPVFTYRGTSVFCDASERVWGARWANLVGGCYMAHPMAVFKAMAESDPYPVKALLSMANNTLMAFANTRRAYQALMNQDLIVCFEHALSPTAQIADYVLPGDSWLERPSMQAGISEQSMEPPGECRNVVSFWHELAKRMGLGEYFPWSTTEDMLNYRLEPGGATWSDVVKAGRTPNFHRGMAPHDGEKKYLKTGFATPSGKVELYSKVLEDLGFDPLPYYREAAEPNEEYPLSLFIGLPDDEYFRSGQRHIPELRQRAEDPTIFMSEEDTRDMQIGEGDWVRVKTTTGDMLGRVFERSSMPKGLVRVPHGWWKPESRQGGSSMSGMWAFSDAQLTADDDLELVDLEQGVPHLKGCRCSVTKLTEAEVAALEAEFGSTTDLPRGPEGKALRSQGRTDDFMYDDDLGEGLEFEASELSLYGRYSM</sequence>
<evidence type="ECO:0000313" key="9">
    <source>
        <dbReference type="Proteomes" id="UP000019140"/>
    </source>
</evidence>